<reference evidence="1" key="1">
    <citation type="submission" date="2021-07" db="EMBL/GenBank/DDBJ databases">
        <title>Draft genome sequence of carbapenem-resistant Aeromonas spp. in Japan.</title>
        <authorList>
            <person name="Maehana S."/>
            <person name="Suzuki M."/>
            <person name="Kitasato H."/>
        </authorList>
    </citation>
    <scope>NUCLEOTIDE SEQUENCE</scope>
    <source>
        <strain evidence="1">KAM351</strain>
    </source>
</reference>
<evidence type="ECO:0000313" key="1">
    <source>
        <dbReference type="EMBL" id="GJA64123.1"/>
    </source>
</evidence>
<dbReference type="InterPro" id="IPR006427">
    <property type="entry name" value="Portal_HK97"/>
</dbReference>
<evidence type="ECO:0000313" key="2">
    <source>
        <dbReference type="Proteomes" id="UP000886934"/>
    </source>
</evidence>
<gene>
    <name evidence="1" type="ORF">KAM351_27340</name>
</gene>
<proteinExistence type="predicted"/>
<sequence length="421" mass="46949">MLGMLLGSESRAEVLSSSDPALAEWFGLAPMTDSGIAVTAKTAMRLAAVYACVHRLSSNMAQLPLHVMRRDGSNVVDGNDHPAHALLSTSPNQWQSSYDWREQAQQVVLTNGNAITRLRRDRRGQLIELDLFEPEHIGEPVRGASGWYYPAYDAQEQRWFALPIYDAAHIKGFGGSRYWGMSPIRYHAETIGLGLAAKKYGSQFFGGGGRPSGILIDKTPNAVGDVGKQHRTNLKSAWKEGGIGKGSGRTALLSGDLDYKAITISPEEAQFLDTQKMNRSEIAGLFNVPSHMINDLEKATFSNISEQAIHFVRHSIMPWVVRWEMELNRKLFTDMERRAGYYVKFNLAGLLRGTAKERAEFYHYAITDGWMSRNEVRLLEDKNPRDGLDEMLVSVNASKLIGDKDKKANDEVKDDPSNSNQ</sequence>
<dbReference type="Pfam" id="PF04860">
    <property type="entry name" value="Phage_portal"/>
    <property type="match status" value="1"/>
</dbReference>
<dbReference type="Proteomes" id="UP000886934">
    <property type="component" value="Unassembled WGS sequence"/>
</dbReference>
<organism evidence="1 2">
    <name type="scientific">Aeromonas caviae</name>
    <name type="common">Aeromonas punctata</name>
    <dbReference type="NCBI Taxonomy" id="648"/>
    <lineage>
        <taxon>Bacteria</taxon>
        <taxon>Pseudomonadati</taxon>
        <taxon>Pseudomonadota</taxon>
        <taxon>Gammaproteobacteria</taxon>
        <taxon>Aeromonadales</taxon>
        <taxon>Aeromonadaceae</taxon>
        <taxon>Aeromonas</taxon>
    </lineage>
</organism>
<dbReference type="InterPro" id="IPR006944">
    <property type="entry name" value="Phage/GTA_portal"/>
</dbReference>
<dbReference type="AlphaFoldDB" id="A0AA37CYD4"/>
<comment type="caution">
    <text evidence="1">The sequence shown here is derived from an EMBL/GenBank/DDBJ whole genome shotgun (WGS) entry which is preliminary data.</text>
</comment>
<dbReference type="NCBIfam" id="TIGR01537">
    <property type="entry name" value="portal_HK97"/>
    <property type="match status" value="1"/>
</dbReference>
<name>A0AA37CYD4_AERCA</name>
<protein>
    <submittedName>
        <fullName evidence="1">Histone H1</fullName>
    </submittedName>
</protein>
<dbReference type="EMBL" id="BPNN01000040">
    <property type="protein sequence ID" value="GJA64123.1"/>
    <property type="molecule type" value="Genomic_DNA"/>
</dbReference>
<dbReference type="RefSeq" id="WP_223940214.1">
    <property type="nucleotide sequence ID" value="NZ_BPNN01000040.1"/>
</dbReference>
<accession>A0AA37CYD4</accession>